<dbReference type="AlphaFoldDB" id="A0A7V2T2S8"/>
<protein>
    <submittedName>
        <fullName evidence="1">Uncharacterized protein</fullName>
    </submittedName>
</protein>
<dbReference type="Proteomes" id="UP000885750">
    <property type="component" value="Unassembled WGS sequence"/>
</dbReference>
<organism evidence="1">
    <name type="scientific">Leucothrix mucor</name>
    <dbReference type="NCBI Taxonomy" id="45248"/>
    <lineage>
        <taxon>Bacteria</taxon>
        <taxon>Pseudomonadati</taxon>
        <taxon>Pseudomonadota</taxon>
        <taxon>Gammaproteobacteria</taxon>
        <taxon>Thiotrichales</taxon>
        <taxon>Thiotrichaceae</taxon>
        <taxon>Leucothrix</taxon>
    </lineage>
</organism>
<accession>A0A7V2T2S8</accession>
<reference evidence="1" key="1">
    <citation type="journal article" date="2020" name="mSystems">
        <title>Genome- and Community-Level Interaction Insights into Carbon Utilization and Element Cycling Functions of Hydrothermarchaeota in Hydrothermal Sediment.</title>
        <authorList>
            <person name="Zhou Z."/>
            <person name="Liu Y."/>
            <person name="Xu W."/>
            <person name="Pan J."/>
            <person name="Luo Z.H."/>
            <person name="Li M."/>
        </authorList>
    </citation>
    <scope>NUCLEOTIDE SEQUENCE [LARGE SCALE GENOMIC DNA]</scope>
    <source>
        <strain evidence="1">HyVt-493</strain>
    </source>
</reference>
<gene>
    <name evidence="1" type="ORF">ENJ51_06895</name>
</gene>
<comment type="caution">
    <text evidence="1">The sequence shown here is derived from an EMBL/GenBank/DDBJ whole genome shotgun (WGS) entry which is preliminary data.</text>
</comment>
<sequence length="228" mass="27092">MKKAVLTHHAHEKIEERLLMSAETLCELLDDGIVVITGEETSSNRHHKVFYSPLNKMCFVAVQDHKTGHIITVLPLDYHQNKAWVISYDAQRMAKEMMHRYIQDKKDQEAQRLSDRLQRIKKIQRKLHFRVYGYLEDELRNIVDRTFICSWQDEALCADLGNLIEDECFINHLFTRLHQRRTLLEMSSNITIKRLSMQLGSKGEKTLFHLEALKWFNKNRRESEKQSR</sequence>
<proteinExistence type="predicted"/>
<name>A0A7V2T2S8_LEUMU</name>
<dbReference type="EMBL" id="DRMS01000258">
    <property type="protein sequence ID" value="HFC92523.1"/>
    <property type="molecule type" value="Genomic_DNA"/>
</dbReference>
<evidence type="ECO:0000313" key="1">
    <source>
        <dbReference type="EMBL" id="HFC92523.1"/>
    </source>
</evidence>